<dbReference type="EMBL" id="JAWQEG010005928">
    <property type="protein sequence ID" value="KAK3856303.1"/>
    <property type="molecule type" value="Genomic_DNA"/>
</dbReference>
<evidence type="ECO:0000313" key="2">
    <source>
        <dbReference type="Proteomes" id="UP001286313"/>
    </source>
</evidence>
<dbReference type="Proteomes" id="UP001286313">
    <property type="component" value="Unassembled WGS sequence"/>
</dbReference>
<evidence type="ECO:0000313" key="1">
    <source>
        <dbReference type="EMBL" id="KAK3856303.1"/>
    </source>
</evidence>
<comment type="caution">
    <text evidence="1">The sequence shown here is derived from an EMBL/GenBank/DDBJ whole genome shotgun (WGS) entry which is preliminary data.</text>
</comment>
<gene>
    <name evidence="1" type="ORF">Pcinc_037365</name>
</gene>
<accession>A0AAE1ELL2</accession>
<dbReference type="AlphaFoldDB" id="A0AAE1ELL2"/>
<sequence length="190" mass="21789">QSSAMVVRLNGQNLSTDVAFTGNWPVSQFGTRYSITLLDSPATLTLDKVWPVCLLSDPVTDLGYRLDGFRANEKQLGYYTYQTIANGKQGRHMSQGLLSNCSLICTHNRNRQLESCPGYDLSTNLCVTGIHMSECLTSCQHREPRLWYRVMYLWTSIWWDSLKDISVEGSTHIWYSLLFHKRLQMPSRNL</sequence>
<organism evidence="1 2">
    <name type="scientific">Petrolisthes cinctipes</name>
    <name type="common">Flat porcelain crab</name>
    <dbReference type="NCBI Taxonomy" id="88211"/>
    <lineage>
        <taxon>Eukaryota</taxon>
        <taxon>Metazoa</taxon>
        <taxon>Ecdysozoa</taxon>
        <taxon>Arthropoda</taxon>
        <taxon>Crustacea</taxon>
        <taxon>Multicrustacea</taxon>
        <taxon>Malacostraca</taxon>
        <taxon>Eumalacostraca</taxon>
        <taxon>Eucarida</taxon>
        <taxon>Decapoda</taxon>
        <taxon>Pleocyemata</taxon>
        <taxon>Anomura</taxon>
        <taxon>Galatheoidea</taxon>
        <taxon>Porcellanidae</taxon>
        <taxon>Petrolisthes</taxon>
    </lineage>
</organism>
<feature type="non-terminal residue" evidence="1">
    <location>
        <position position="1"/>
    </location>
</feature>
<name>A0AAE1ELL2_PETCI</name>
<protein>
    <submittedName>
        <fullName evidence="1">Uncharacterized protein</fullName>
    </submittedName>
</protein>
<proteinExistence type="predicted"/>
<keyword evidence="2" id="KW-1185">Reference proteome</keyword>
<reference evidence="1" key="1">
    <citation type="submission" date="2023-10" db="EMBL/GenBank/DDBJ databases">
        <title>Genome assemblies of two species of porcelain crab, Petrolisthes cinctipes and Petrolisthes manimaculis (Anomura: Porcellanidae).</title>
        <authorList>
            <person name="Angst P."/>
        </authorList>
    </citation>
    <scope>NUCLEOTIDE SEQUENCE</scope>
    <source>
        <strain evidence="1">PB745_01</strain>
        <tissue evidence="1">Gill</tissue>
    </source>
</reference>